<organism evidence="1 2">
    <name type="scientific">Protopolystoma xenopodis</name>
    <dbReference type="NCBI Taxonomy" id="117903"/>
    <lineage>
        <taxon>Eukaryota</taxon>
        <taxon>Metazoa</taxon>
        <taxon>Spiralia</taxon>
        <taxon>Lophotrochozoa</taxon>
        <taxon>Platyhelminthes</taxon>
        <taxon>Monogenea</taxon>
        <taxon>Polyopisthocotylea</taxon>
        <taxon>Polystomatidea</taxon>
        <taxon>Polystomatidae</taxon>
        <taxon>Protopolystoma</taxon>
    </lineage>
</organism>
<proteinExistence type="predicted"/>
<sequence>MEDFGIEFADVKSTADPTGLVSEIKEKSLLLPKESNIMEAKHPISQDLFFRLVNNPAREELHLDNRLLPDCTVFIHTCTDDQAPTQMNKHMHMYAIAHKHFCVWAKCLLEA</sequence>
<accession>A0A3S5BB71</accession>
<comment type="caution">
    <text evidence="1">The sequence shown here is derived from an EMBL/GenBank/DDBJ whole genome shotgun (WGS) entry which is preliminary data.</text>
</comment>
<evidence type="ECO:0000313" key="1">
    <source>
        <dbReference type="EMBL" id="VEL18312.1"/>
    </source>
</evidence>
<protein>
    <submittedName>
        <fullName evidence="1">Uncharacterized protein</fullName>
    </submittedName>
</protein>
<evidence type="ECO:0000313" key="2">
    <source>
        <dbReference type="Proteomes" id="UP000784294"/>
    </source>
</evidence>
<dbReference type="Proteomes" id="UP000784294">
    <property type="component" value="Unassembled WGS sequence"/>
</dbReference>
<gene>
    <name evidence="1" type="ORF">PXEA_LOCUS11752</name>
</gene>
<reference evidence="1" key="1">
    <citation type="submission" date="2018-11" db="EMBL/GenBank/DDBJ databases">
        <authorList>
            <consortium name="Pathogen Informatics"/>
        </authorList>
    </citation>
    <scope>NUCLEOTIDE SEQUENCE</scope>
</reference>
<keyword evidence="2" id="KW-1185">Reference proteome</keyword>
<dbReference type="EMBL" id="CAAALY010036469">
    <property type="protein sequence ID" value="VEL18312.1"/>
    <property type="molecule type" value="Genomic_DNA"/>
</dbReference>
<dbReference type="AlphaFoldDB" id="A0A3S5BB71"/>
<name>A0A3S5BB71_9PLAT</name>